<organism evidence="1">
    <name type="scientific">Candidatus Kentrum sp. LFY</name>
    <dbReference type="NCBI Taxonomy" id="2126342"/>
    <lineage>
        <taxon>Bacteria</taxon>
        <taxon>Pseudomonadati</taxon>
        <taxon>Pseudomonadota</taxon>
        <taxon>Gammaproteobacteria</taxon>
        <taxon>Candidatus Kentrum</taxon>
    </lineage>
</organism>
<name>A0A450U645_9GAMM</name>
<gene>
    <name evidence="2" type="ORF">BECKLFY1418A_GA0070994_101135</name>
    <name evidence="1" type="ORF">BECKLFY1418B_GA0070995_100535</name>
</gene>
<dbReference type="EMBL" id="CAADFF010000005">
    <property type="protein sequence ID" value="VFJ86996.1"/>
    <property type="molecule type" value="Genomic_DNA"/>
</dbReference>
<protein>
    <submittedName>
        <fullName evidence="1">Uncharacterized protein</fullName>
    </submittedName>
</protein>
<reference evidence="1" key="1">
    <citation type="submission" date="2019-02" db="EMBL/GenBank/DDBJ databases">
        <authorList>
            <person name="Gruber-Vodicka R. H."/>
            <person name="Seah K. B. B."/>
        </authorList>
    </citation>
    <scope>NUCLEOTIDE SEQUENCE</scope>
    <source>
        <strain evidence="2">BECK_M6</strain>
        <strain evidence="1">BECK_M7</strain>
    </source>
</reference>
<evidence type="ECO:0000313" key="1">
    <source>
        <dbReference type="EMBL" id="VFJ86996.1"/>
    </source>
</evidence>
<dbReference type="AlphaFoldDB" id="A0A450U645"/>
<dbReference type="EMBL" id="CAADFH010000011">
    <property type="protein sequence ID" value="VFJ90392.1"/>
    <property type="molecule type" value="Genomic_DNA"/>
</dbReference>
<proteinExistence type="predicted"/>
<sequence length="84" mass="9647">MFWFRLCRVGYRKNEDSEKTAAWAKAHPASVLARSANMFSVSFSQVQSPSMRFFLVEHLNPKAFGHAGLSGVHPRNFFREDLRS</sequence>
<accession>A0A450U645</accession>
<evidence type="ECO:0000313" key="2">
    <source>
        <dbReference type="EMBL" id="VFJ90392.1"/>
    </source>
</evidence>